<keyword evidence="1" id="KW-0479">Metal-binding</keyword>
<sequence length="367" mass="43355">MIKNFQNCLFYDTRPTFRDNKLQKFISQIDPIAKCHYEDICLSDLSLSISPPSSACPEEKKPQKWTNVTQQLALFTAKKTELPVEPDESPRTSSASDSPSDYELEFVAKRKKRTKLKKLIKSNQLKSAKNASVLLNSDLDRKKNCKYLYLRHNLYKKAFVDYYFSHYVAKLDRARHLYAKNTSKSLDHNFLIENKKMFKNLNLVEKIIHKSSKESRVKHFVVDFDQVDQELEQNIDEVYLNFLIQLQHREITPEDYEHLTRLDEFVRKKCLPDKILQNLKTEPVDDWMTGEKCGICYEEYEFGQLCKYLPCGHMFHSDCVDSWLRQSVNCPMDNLSVEEVWHQMLDIEKSVKDVLRDLVTEIERDNR</sequence>
<protein>
    <submittedName>
        <fullName evidence="7">E3 ubiquitin-ligase Zswim2-like</fullName>
    </submittedName>
</protein>
<dbReference type="CDD" id="cd16454">
    <property type="entry name" value="RING-H2_PA-TM-RING"/>
    <property type="match status" value="1"/>
</dbReference>
<dbReference type="EMBL" id="REGN01011979">
    <property type="protein sequence ID" value="RMZ96677.1"/>
    <property type="molecule type" value="Genomic_DNA"/>
</dbReference>
<dbReference type="OrthoDB" id="8062037at2759"/>
<feature type="region of interest" description="Disordered" evidence="5">
    <location>
        <begin position="81"/>
        <end position="100"/>
    </location>
</feature>
<evidence type="ECO:0000259" key="6">
    <source>
        <dbReference type="PROSITE" id="PS50089"/>
    </source>
</evidence>
<keyword evidence="8" id="KW-1185">Reference proteome</keyword>
<evidence type="ECO:0000256" key="5">
    <source>
        <dbReference type="SAM" id="MobiDB-lite"/>
    </source>
</evidence>
<dbReference type="SMART" id="SM00184">
    <property type="entry name" value="RING"/>
    <property type="match status" value="1"/>
</dbReference>
<accession>A0A3M7PD85</accession>
<organism evidence="7 8">
    <name type="scientific">Brachionus plicatilis</name>
    <name type="common">Marine rotifer</name>
    <name type="synonym">Brachionus muelleri</name>
    <dbReference type="NCBI Taxonomy" id="10195"/>
    <lineage>
        <taxon>Eukaryota</taxon>
        <taxon>Metazoa</taxon>
        <taxon>Spiralia</taxon>
        <taxon>Gnathifera</taxon>
        <taxon>Rotifera</taxon>
        <taxon>Eurotatoria</taxon>
        <taxon>Monogononta</taxon>
        <taxon>Pseudotrocha</taxon>
        <taxon>Ploima</taxon>
        <taxon>Brachionidae</taxon>
        <taxon>Brachionus</taxon>
    </lineage>
</organism>
<keyword evidence="3" id="KW-0862">Zinc</keyword>
<dbReference type="GO" id="GO:0005634">
    <property type="term" value="C:nucleus"/>
    <property type="evidence" value="ECO:0007669"/>
    <property type="project" value="TreeGrafter"/>
</dbReference>
<dbReference type="PANTHER" id="PTHR45931:SF3">
    <property type="entry name" value="RING ZINC FINGER-CONTAINING PROTEIN"/>
    <property type="match status" value="1"/>
</dbReference>
<feature type="domain" description="RING-type" evidence="6">
    <location>
        <begin position="293"/>
        <end position="334"/>
    </location>
</feature>
<evidence type="ECO:0000256" key="3">
    <source>
        <dbReference type="ARBA" id="ARBA00022833"/>
    </source>
</evidence>
<evidence type="ECO:0000256" key="2">
    <source>
        <dbReference type="ARBA" id="ARBA00022771"/>
    </source>
</evidence>
<dbReference type="Proteomes" id="UP000276133">
    <property type="component" value="Unassembled WGS sequence"/>
</dbReference>
<evidence type="ECO:0000313" key="7">
    <source>
        <dbReference type="EMBL" id="RMZ96677.1"/>
    </source>
</evidence>
<reference evidence="7 8" key="1">
    <citation type="journal article" date="2018" name="Sci. Rep.">
        <title>Genomic signatures of local adaptation to the degree of environmental predictability in rotifers.</title>
        <authorList>
            <person name="Franch-Gras L."/>
            <person name="Hahn C."/>
            <person name="Garcia-Roger E.M."/>
            <person name="Carmona M.J."/>
            <person name="Serra M."/>
            <person name="Gomez A."/>
        </authorList>
    </citation>
    <scope>NUCLEOTIDE SEQUENCE [LARGE SCALE GENOMIC DNA]</scope>
    <source>
        <strain evidence="7">HYR1</strain>
    </source>
</reference>
<proteinExistence type="predicted"/>
<keyword evidence="2 4" id="KW-0863">Zinc-finger</keyword>
<dbReference type="GO" id="GO:0008270">
    <property type="term" value="F:zinc ion binding"/>
    <property type="evidence" value="ECO:0007669"/>
    <property type="project" value="UniProtKB-KW"/>
</dbReference>
<feature type="compositionally biased region" description="Low complexity" evidence="5">
    <location>
        <begin position="91"/>
        <end position="100"/>
    </location>
</feature>
<comment type="caution">
    <text evidence="7">The sequence shown here is derived from an EMBL/GenBank/DDBJ whole genome shotgun (WGS) entry which is preliminary data.</text>
</comment>
<name>A0A3M7PD85_BRAPC</name>
<dbReference type="PANTHER" id="PTHR45931">
    <property type="entry name" value="SI:CH211-59O9.10"/>
    <property type="match status" value="1"/>
</dbReference>
<dbReference type="InterPro" id="IPR051834">
    <property type="entry name" value="RING_finger_E3_ligase"/>
</dbReference>
<gene>
    <name evidence="7" type="ORF">BpHYR1_042666</name>
</gene>
<dbReference type="InterPro" id="IPR001841">
    <property type="entry name" value="Znf_RING"/>
</dbReference>
<dbReference type="GO" id="GO:0016874">
    <property type="term" value="F:ligase activity"/>
    <property type="evidence" value="ECO:0007669"/>
    <property type="project" value="UniProtKB-KW"/>
</dbReference>
<dbReference type="SUPFAM" id="SSF57850">
    <property type="entry name" value="RING/U-box"/>
    <property type="match status" value="1"/>
</dbReference>
<dbReference type="InterPro" id="IPR013083">
    <property type="entry name" value="Znf_RING/FYVE/PHD"/>
</dbReference>
<dbReference type="AlphaFoldDB" id="A0A3M7PD85"/>
<dbReference type="PROSITE" id="PS50089">
    <property type="entry name" value="ZF_RING_2"/>
    <property type="match status" value="1"/>
</dbReference>
<dbReference type="GO" id="GO:0061630">
    <property type="term" value="F:ubiquitin protein ligase activity"/>
    <property type="evidence" value="ECO:0007669"/>
    <property type="project" value="TreeGrafter"/>
</dbReference>
<dbReference type="GO" id="GO:0006511">
    <property type="term" value="P:ubiquitin-dependent protein catabolic process"/>
    <property type="evidence" value="ECO:0007669"/>
    <property type="project" value="TreeGrafter"/>
</dbReference>
<evidence type="ECO:0000256" key="1">
    <source>
        <dbReference type="ARBA" id="ARBA00022723"/>
    </source>
</evidence>
<dbReference type="Gene3D" id="3.30.40.10">
    <property type="entry name" value="Zinc/RING finger domain, C3HC4 (zinc finger)"/>
    <property type="match status" value="1"/>
</dbReference>
<keyword evidence="7" id="KW-0436">Ligase</keyword>
<evidence type="ECO:0000256" key="4">
    <source>
        <dbReference type="PROSITE-ProRule" id="PRU00175"/>
    </source>
</evidence>
<dbReference type="Pfam" id="PF13639">
    <property type="entry name" value="zf-RING_2"/>
    <property type="match status" value="1"/>
</dbReference>
<evidence type="ECO:0000313" key="8">
    <source>
        <dbReference type="Proteomes" id="UP000276133"/>
    </source>
</evidence>
<dbReference type="STRING" id="10195.A0A3M7PD85"/>